<dbReference type="GO" id="GO:0005886">
    <property type="term" value="C:plasma membrane"/>
    <property type="evidence" value="ECO:0007669"/>
    <property type="project" value="TreeGrafter"/>
</dbReference>
<keyword evidence="3" id="KW-1133">Transmembrane helix</keyword>
<evidence type="ECO:0000313" key="5">
    <source>
        <dbReference type="Proteomes" id="UP000562254"/>
    </source>
</evidence>
<name>A0A840XMN6_9PROT</name>
<evidence type="ECO:0000256" key="1">
    <source>
        <dbReference type="ARBA" id="ARBA00010690"/>
    </source>
</evidence>
<dbReference type="SUPFAM" id="SSF160544">
    <property type="entry name" value="EscU C-terminal domain-like"/>
    <property type="match status" value="1"/>
</dbReference>
<sequence length="352" mass="37014">MAEDKGGEAEDRTEPATPRRLQKAREDGQVALSREVAGLGSLAGGLLGLMLAVPFAAEMMRGFRGLMARAHMLDPVAAAGGFAWLGASVVLPVALLAGGGAVAATLLQTRGLVSAKGLRPRLSRLSPVAALKRIFGVEGAIEFLRTVVKLGLVGAALWWALGDAGQLPGLMQLPAAGLLARAGQAALDLALAALAAFAGIAALDYLVARQRHLHRLRMSRQDLKEEMRESEGDPQVKGRLRQIRQARARSRMMAAVPKAAVVITNPTHYAVALAYEQGSSAAPRIVAKGADAIAARIRAAAEEARVPVVSNPPLARALFRLELETEIPPEHYQAVAEIIAYVWRLGGGGRAG</sequence>
<dbReference type="PANTHER" id="PTHR30531:SF12">
    <property type="entry name" value="FLAGELLAR BIOSYNTHETIC PROTEIN FLHB"/>
    <property type="match status" value="1"/>
</dbReference>
<dbReference type="InterPro" id="IPR029025">
    <property type="entry name" value="T3SS_substrate_exporter_C"/>
</dbReference>
<feature type="compositionally biased region" description="Basic and acidic residues" evidence="2">
    <location>
        <begin position="1"/>
        <end position="14"/>
    </location>
</feature>
<feature type="transmembrane region" description="Helical" evidence="3">
    <location>
        <begin position="36"/>
        <end position="56"/>
    </location>
</feature>
<dbReference type="Gene3D" id="3.40.1690.10">
    <property type="entry name" value="secretion proteins EscU"/>
    <property type="match status" value="1"/>
</dbReference>
<dbReference type="Proteomes" id="UP000562254">
    <property type="component" value="Unassembled WGS sequence"/>
</dbReference>
<comment type="similarity">
    <text evidence="1">Belongs to the type III secretion exporter family.</text>
</comment>
<dbReference type="GO" id="GO:0009306">
    <property type="term" value="P:protein secretion"/>
    <property type="evidence" value="ECO:0007669"/>
    <property type="project" value="InterPro"/>
</dbReference>
<dbReference type="PANTHER" id="PTHR30531">
    <property type="entry name" value="FLAGELLAR BIOSYNTHETIC PROTEIN FLHB"/>
    <property type="match status" value="1"/>
</dbReference>
<organism evidence="4 5">
    <name type="scientific">Neoroseomonas alkaliterrae</name>
    <dbReference type="NCBI Taxonomy" id="1452450"/>
    <lineage>
        <taxon>Bacteria</taxon>
        <taxon>Pseudomonadati</taxon>
        <taxon>Pseudomonadota</taxon>
        <taxon>Alphaproteobacteria</taxon>
        <taxon>Acetobacterales</taxon>
        <taxon>Acetobacteraceae</taxon>
        <taxon>Neoroseomonas</taxon>
    </lineage>
</organism>
<proteinExistence type="inferred from homology"/>
<gene>
    <name evidence="4" type="ORF">FHS88_001301</name>
</gene>
<keyword evidence="3" id="KW-0472">Membrane</keyword>
<keyword evidence="4" id="KW-0969">Cilium</keyword>
<evidence type="ECO:0000256" key="2">
    <source>
        <dbReference type="SAM" id="MobiDB-lite"/>
    </source>
</evidence>
<evidence type="ECO:0000313" key="4">
    <source>
        <dbReference type="EMBL" id="MBB5689176.1"/>
    </source>
</evidence>
<comment type="caution">
    <text evidence="4">The sequence shown here is derived from an EMBL/GenBank/DDBJ whole genome shotgun (WGS) entry which is preliminary data.</text>
</comment>
<dbReference type="AlphaFoldDB" id="A0A840XMN6"/>
<dbReference type="PRINTS" id="PR00950">
    <property type="entry name" value="TYPE3IMSPROT"/>
</dbReference>
<keyword evidence="4" id="KW-0282">Flagellum</keyword>
<evidence type="ECO:0000256" key="3">
    <source>
        <dbReference type="SAM" id="Phobius"/>
    </source>
</evidence>
<reference evidence="4 5" key="1">
    <citation type="submission" date="2020-08" db="EMBL/GenBank/DDBJ databases">
        <title>Genomic Encyclopedia of Type Strains, Phase IV (KMG-IV): sequencing the most valuable type-strain genomes for metagenomic binning, comparative biology and taxonomic classification.</title>
        <authorList>
            <person name="Goeker M."/>
        </authorList>
    </citation>
    <scope>NUCLEOTIDE SEQUENCE [LARGE SCALE GENOMIC DNA]</scope>
    <source>
        <strain evidence="4 5">DSM 25895</strain>
    </source>
</reference>
<dbReference type="RefSeq" id="WP_184482607.1">
    <property type="nucleotide sequence ID" value="NZ_JAAEDJ010000060.1"/>
</dbReference>
<dbReference type="InterPro" id="IPR006135">
    <property type="entry name" value="T3SS_substrate_exporter"/>
</dbReference>
<protein>
    <submittedName>
        <fullName evidence="4">Flagellar biosynthetic protein FlhB</fullName>
    </submittedName>
</protein>
<keyword evidence="4" id="KW-0966">Cell projection</keyword>
<keyword evidence="5" id="KW-1185">Reference proteome</keyword>
<feature type="transmembrane region" description="Helical" evidence="3">
    <location>
        <begin position="189"/>
        <end position="208"/>
    </location>
</feature>
<feature type="region of interest" description="Disordered" evidence="2">
    <location>
        <begin position="1"/>
        <end position="25"/>
    </location>
</feature>
<dbReference type="Pfam" id="PF01312">
    <property type="entry name" value="Bac_export_2"/>
    <property type="match status" value="1"/>
</dbReference>
<feature type="transmembrane region" description="Helical" evidence="3">
    <location>
        <begin position="134"/>
        <end position="161"/>
    </location>
</feature>
<dbReference type="EMBL" id="JACIJE010000003">
    <property type="protein sequence ID" value="MBB5689176.1"/>
    <property type="molecule type" value="Genomic_DNA"/>
</dbReference>
<keyword evidence="3" id="KW-0812">Transmembrane</keyword>
<accession>A0A840XMN6</accession>